<proteinExistence type="predicted"/>
<evidence type="ECO:0000313" key="2">
    <source>
        <dbReference type="EMBL" id="GAA0811213.1"/>
    </source>
</evidence>
<keyword evidence="3" id="KW-1185">Reference proteome</keyword>
<dbReference type="RefSeq" id="WP_343814251.1">
    <property type="nucleotide sequence ID" value="NZ_BAAAFA010000001.1"/>
</dbReference>
<keyword evidence="1" id="KW-0812">Transmembrane</keyword>
<name>A0ABP3WBY7_9GAMM</name>
<protein>
    <submittedName>
        <fullName evidence="2">Uncharacterized protein</fullName>
    </submittedName>
</protein>
<evidence type="ECO:0000313" key="3">
    <source>
        <dbReference type="Proteomes" id="UP001500021"/>
    </source>
</evidence>
<organism evidence="2 3">
    <name type="scientific">Colwellia asteriadis</name>
    <dbReference type="NCBI Taxonomy" id="517723"/>
    <lineage>
        <taxon>Bacteria</taxon>
        <taxon>Pseudomonadati</taxon>
        <taxon>Pseudomonadota</taxon>
        <taxon>Gammaproteobacteria</taxon>
        <taxon>Alteromonadales</taxon>
        <taxon>Colwelliaceae</taxon>
        <taxon>Colwellia</taxon>
    </lineage>
</organism>
<comment type="caution">
    <text evidence="2">The sequence shown here is derived from an EMBL/GenBank/DDBJ whole genome shotgun (WGS) entry which is preliminary data.</text>
</comment>
<feature type="transmembrane region" description="Helical" evidence="1">
    <location>
        <begin position="6"/>
        <end position="28"/>
    </location>
</feature>
<reference evidence="3" key="1">
    <citation type="journal article" date="2019" name="Int. J. Syst. Evol. Microbiol.">
        <title>The Global Catalogue of Microorganisms (GCM) 10K type strain sequencing project: providing services to taxonomists for standard genome sequencing and annotation.</title>
        <authorList>
            <consortium name="The Broad Institute Genomics Platform"/>
            <consortium name="The Broad Institute Genome Sequencing Center for Infectious Disease"/>
            <person name="Wu L."/>
            <person name="Ma J."/>
        </authorList>
    </citation>
    <scope>NUCLEOTIDE SEQUENCE [LARGE SCALE GENOMIC DNA]</scope>
    <source>
        <strain evidence="3">JCM 15608</strain>
    </source>
</reference>
<evidence type="ECO:0000256" key="1">
    <source>
        <dbReference type="SAM" id="Phobius"/>
    </source>
</evidence>
<dbReference type="Proteomes" id="UP001500021">
    <property type="component" value="Unassembled WGS sequence"/>
</dbReference>
<keyword evidence="1" id="KW-1133">Transmembrane helix</keyword>
<sequence>MLDIVLVTSIIVLALFLIIFLVFFIKALCCNDTSKYLMVLMGSSVLLNHQGAASDEIKGNTKGDSHDC</sequence>
<dbReference type="EMBL" id="BAAAFA010000001">
    <property type="protein sequence ID" value="GAA0811213.1"/>
    <property type="molecule type" value="Genomic_DNA"/>
</dbReference>
<accession>A0ABP3WBY7</accession>
<keyword evidence="1" id="KW-0472">Membrane</keyword>
<gene>
    <name evidence="2" type="ORF">GCM10009111_03390</name>
</gene>